<gene>
    <name evidence="1" type="ORF">ACFOEV_22350</name>
</gene>
<evidence type="ECO:0000313" key="1">
    <source>
        <dbReference type="EMBL" id="MFC3286352.1"/>
    </source>
</evidence>
<evidence type="ECO:0000313" key="2">
    <source>
        <dbReference type="Proteomes" id="UP001595579"/>
    </source>
</evidence>
<comment type="caution">
    <text evidence="1">The sequence shown here is derived from an EMBL/GenBank/DDBJ whole genome shotgun (WGS) entry which is preliminary data.</text>
</comment>
<reference evidence="2" key="1">
    <citation type="journal article" date="2019" name="Int. J. Syst. Evol. Microbiol.">
        <title>The Global Catalogue of Microorganisms (GCM) 10K type strain sequencing project: providing services to taxonomists for standard genome sequencing and annotation.</title>
        <authorList>
            <consortium name="The Broad Institute Genomics Platform"/>
            <consortium name="The Broad Institute Genome Sequencing Center for Infectious Disease"/>
            <person name="Wu L."/>
            <person name="Ma J."/>
        </authorList>
    </citation>
    <scope>NUCLEOTIDE SEQUENCE [LARGE SCALE GENOMIC DNA]</scope>
    <source>
        <strain evidence="2">CECT 7698</strain>
    </source>
</reference>
<dbReference type="Proteomes" id="UP001595579">
    <property type="component" value="Unassembled WGS sequence"/>
</dbReference>
<accession>A0ABV7LUZ1</accession>
<name>A0ABV7LUZ1_9GAMM</name>
<keyword evidence="2" id="KW-1185">Reference proteome</keyword>
<protein>
    <submittedName>
        <fullName evidence="1">Uncharacterized protein</fullName>
    </submittedName>
</protein>
<organism evidence="1 2">
    <name type="scientific">Litchfieldella rifensis</name>
    <dbReference type="NCBI Taxonomy" id="762643"/>
    <lineage>
        <taxon>Bacteria</taxon>
        <taxon>Pseudomonadati</taxon>
        <taxon>Pseudomonadota</taxon>
        <taxon>Gammaproteobacteria</taxon>
        <taxon>Oceanospirillales</taxon>
        <taxon>Halomonadaceae</taxon>
        <taxon>Litchfieldella</taxon>
    </lineage>
</organism>
<dbReference type="RefSeq" id="WP_386777326.1">
    <property type="nucleotide sequence ID" value="NZ_JBHRUG010000050.1"/>
</dbReference>
<dbReference type="EMBL" id="JBHRUG010000050">
    <property type="protein sequence ID" value="MFC3286352.1"/>
    <property type="molecule type" value="Genomic_DNA"/>
</dbReference>
<sequence length="114" mass="13336">MADDKISARELVHDLLPKLQATEDLAHNTLGELVNQVESEEERNYRRNQQIEFELEITMIQMNFDHLLKRYAREVEEALTTSGRAGVTLKLDQHERFAVESAKQLYRRAQVLQI</sequence>
<proteinExistence type="predicted"/>